<dbReference type="Proteomes" id="UP001497535">
    <property type="component" value="Unassembled WGS sequence"/>
</dbReference>
<accession>A0ACB0ZQG0</accession>
<organism evidence="1 2">
    <name type="scientific">Meloidogyne enterolobii</name>
    <name type="common">Root-knot nematode worm</name>
    <name type="synonym">Meloidogyne mayaguensis</name>
    <dbReference type="NCBI Taxonomy" id="390850"/>
    <lineage>
        <taxon>Eukaryota</taxon>
        <taxon>Metazoa</taxon>
        <taxon>Ecdysozoa</taxon>
        <taxon>Nematoda</taxon>
        <taxon>Chromadorea</taxon>
        <taxon>Rhabditida</taxon>
        <taxon>Tylenchina</taxon>
        <taxon>Tylenchomorpha</taxon>
        <taxon>Tylenchoidea</taxon>
        <taxon>Meloidogynidae</taxon>
        <taxon>Meloidogyninae</taxon>
        <taxon>Meloidogyne</taxon>
    </lineage>
</organism>
<gene>
    <name evidence="1" type="ORF">MENTE1834_LOCUS28030</name>
</gene>
<evidence type="ECO:0000313" key="1">
    <source>
        <dbReference type="EMBL" id="CAK5080834.1"/>
    </source>
</evidence>
<comment type="caution">
    <text evidence="1">The sequence shown here is derived from an EMBL/GenBank/DDBJ whole genome shotgun (WGS) entry which is preliminary data.</text>
</comment>
<protein>
    <submittedName>
        <fullName evidence="1">Uncharacterized protein</fullName>
    </submittedName>
</protein>
<keyword evidence="2" id="KW-1185">Reference proteome</keyword>
<proteinExistence type="predicted"/>
<reference evidence="1" key="1">
    <citation type="submission" date="2023-11" db="EMBL/GenBank/DDBJ databases">
        <authorList>
            <person name="Poullet M."/>
        </authorList>
    </citation>
    <scope>NUCLEOTIDE SEQUENCE</scope>
    <source>
        <strain evidence="1">E1834</strain>
    </source>
</reference>
<name>A0ACB0ZQG0_MELEN</name>
<sequence>MKEKIFNKINLNDNKKWQKRFKFKVEDYNNIGVENENQQILNNLLNDKVDEGNEELWLWDNNINLINSNVVQFKNNGYSILFHPEYSVGTAAIRSKISLTKNSLAFWEIYVENIFGSSMMFGIGTENSLLNASLVFANLLGGYSTENFNEFESYGLSHKGIFYHGGIGYKFCEPFPENLPCRVGIIFDGIKQKIGYFLNRNWLGWAPIKLEFFDKKHKQRLFYPMVASTGQRSLFTILNGLISVPSLKQICQQNILNNILKQKEGNQQRNINNLINKLNLPNKIKFKLIKKSLIKNNNKNKFRKRKIIKVKQQKYLFKRKEENNCCSKDLFSLPIKLTLLPNLI</sequence>
<evidence type="ECO:0000313" key="2">
    <source>
        <dbReference type="Proteomes" id="UP001497535"/>
    </source>
</evidence>
<dbReference type="EMBL" id="CAVMJV010000042">
    <property type="protein sequence ID" value="CAK5080834.1"/>
    <property type="molecule type" value="Genomic_DNA"/>
</dbReference>